<protein>
    <submittedName>
        <fullName evidence="1">Uncharacterized protein</fullName>
    </submittedName>
</protein>
<proteinExistence type="predicted"/>
<name>A0A2T5G1R8_9SPHN</name>
<gene>
    <name evidence="1" type="ORF">CLG96_02610</name>
</gene>
<sequence length="66" mass="7316">MKGRRHPSGIPAPVHRSWNLEPGARRNVSPWLLAGRQPTAADIWAVIDGEEADHSLPHHPQSEPNN</sequence>
<keyword evidence="2" id="KW-1185">Reference proteome</keyword>
<comment type="caution">
    <text evidence="1">The sequence shown here is derived from an EMBL/GenBank/DDBJ whole genome shotgun (WGS) entry which is preliminary data.</text>
</comment>
<reference evidence="1 2" key="1">
    <citation type="submission" date="2017-09" db="EMBL/GenBank/DDBJ databases">
        <title>Sphingomonas panjinensis sp.nov., isolated from oil-contaminated soil.</title>
        <authorList>
            <person name="Wang L."/>
            <person name="Chen L."/>
        </authorList>
    </citation>
    <scope>NUCLEOTIDE SEQUENCE [LARGE SCALE GENOMIC DNA]</scope>
    <source>
        <strain evidence="1 2">FW-11</strain>
    </source>
</reference>
<dbReference type="AlphaFoldDB" id="A0A2T5G1R8"/>
<dbReference type="RefSeq" id="WP_107966286.1">
    <property type="nucleotide sequence ID" value="NZ_NWBU01000004.1"/>
</dbReference>
<evidence type="ECO:0000313" key="2">
    <source>
        <dbReference type="Proteomes" id="UP000244162"/>
    </source>
</evidence>
<accession>A0A2T5G1R8</accession>
<evidence type="ECO:0000313" key="1">
    <source>
        <dbReference type="EMBL" id="PTQ13050.1"/>
    </source>
</evidence>
<dbReference type="EMBL" id="NWBU01000004">
    <property type="protein sequence ID" value="PTQ13050.1"/>
    <property type="molecule type" value="Genomic_DNA"/>
</dbReference>
<organism evidence="1 2">
    <name type="scientific">Sphingomonas oleivorans</name>
    <dbReference type="NCBI Taxonomy" id="1735121"/>
    <lineage>
        <taxon>Bacteria</taxon>
        <taxon>Pseudomonadati</taxon>
        <taxon>Pseudomonadota</taxon>
        <taxon>Alphaproteobacteria</taxon>
        <taxon>Sphingomonadales</taxon>
        <taxon>Sphingomonadaceae</taxon>
        <taxon>Sphingomonas</taxon>
    </lineage>
</organism>
<dbReference type="Proteomes" id="UP000244162">
    <property type="component" value="Unassembled WGS sequence"/>
</dbReference>